<sequence length="65" mass="6892">MAVFTATGIVMVSCDKESIAEEITSNNTKTNSINYKKVDSIILLTTNAAEPGPGDDVVIIKPPKP</sequence>
<dbReference type="AlphaFoldDB" id="A0A246G7N7"/>
<organism evidence="1 2">
    <name type="scientific">Flavobacterium columnare</name>
    <dbReference type="NCBI Taxonomy" id="996"/>
    <lineage>
        <taxon>Bacteria</taxon>
        <taxon>Pseudomonadati</taxon>
        <taxon>Bacteroidota</taxon>
        <taxon>Flavobacteriia</taxon>
        <taxon>Flavobacteriales</taxon>
        <taxon>Flavobacteriaceae</taxon>
        <taxon>Flavobacterium</taxon>
    </lineage>
</organism>
<reference evidence="1 2" key="1">
    <citation type="journal article" date="2017" name="Infect. Genet. Evol.">
        <title>Comparative genome analysis of fish pathogen Flavobacterium columnare reveals extensive sequence diversity within the species.</title>
        <authorList>
            <person name="Kayansamruaj P."/>
            <person name="Dong H.T."/>
            <person name="Hirono I."/>
            <person name="Kondo H."/>
            <person name="Senapin S."/>
            <person name="Rodkhum C."/>
        </authorList>
    </citation>
    <scope>NUCLEOTIDE SEQUENCE [LARGE SCALE GENOMIC DNA]</scope>
    <source>
        <strain evidence="1 2">1214</strain>
    </source>
</reference>
<evidence type="ECO:0000313" key="2">
    <source>
        <dbReference type="Proteomes" id="UP000198034"/>
    </source>
</evidence>
<accession>A0A246G7N7</accession>
<proteinExistence type="predicted"/>
<dbReference type="EMBL" id="MTCY01000065">
    <property type="protein sequence ID" value="OWP74549.1"/>
    <property type="molecule type" value="Genomic_DNA"/>
</dbReference>
<protein>
    <submittedName>
        <fullName evidence="1">Uncharacterized protein</fullName>
    </submittedName>
</protein>
<evidence type="ECO:0000313" key="1">
    <source>
        <dbReference type="EMBL" id="OWP74549.1"/>
    </source>
</evidence>
<dbReference type="Proteomes" id="UP000198034">
    <property type="component" value="Unassembled WGS sequence"/>
</dbReference>
<comment type="caution">
    <text evidence="1">The sequence shown here is derived from an EMBL/GenBank/DDBJ whole genome shotgun (WGS) entry which is preliminary data.</text>
</comment>
<name>A0A246G7N7_9FLAO</name>
<gene>
    <name evidence="1" type="ORF">BWK62_13985</name>
</gene>